<evidence type="ECO:0000313" key="3">
    <source>
        <dbReference type="Proteomes" id="UP000281553"/>
    </source>
</evidence>
<evidence type="ECO:0000256" key="1">
    <source>
        <dbReference type="SAM" id="MobiDB-lite"/>
    </source>
</evidence>
<feature type="region of interest" description="Disordered" evidence="1">
    <location>
        <begin position="69"/>
        <end position="116"/>
    </location>
</feature>
<dbReference type="EMBL" id="UYRU01047645">
    <property type="protein sequence ID" value="VDN09722.1"/>
    <property type="molecule type" value="Genomic_DNA"/>
</dbReference>
<reference evidence="2 3" key="1">
    <citation type="submission" date="2018-11" db="EMBL/GenBank/DDBJ databases">
        <authorList>
            <consortium name="Pathogen Informatics"/>
        </authorList>
    </citation>
    <scope>NUCLEOTIDE SEQUENCE [LARGE SCALE GENOMIC DNA]</scope>
</reference>
<feature type="compositionally biased region" description="Polar residues" evidence="1">
    <location>
        <begin position="107"/>
        <end position="116"/>
    </location>
</feature>
<evidence type="ECO:0000313" key="2">
    <source>
        <dbReference type="EMBL" id="VDN09722.1"/>
    </source>
</evidence>
<gene>
    <name evidence="2" type="ORF">DILT_LOCUS5553</name>
</gene>
<keyword evidence="3" id="KW-1185">Reference proteome</keyword>
<proteinExistence type="predicted"/>
<dbReference type="Proteomes" id="UP000281553">
    <property type="component" value="Unassembled WGS sequence"/>
</dbReference>
<sequence length="116" mass="12854">MVQGRRTSCGPQIADYLEDDIWAASILECDSATNGELLRQLETGCRLDPDAFRMERLQRRRNWRTVVNMPKETQTRNLGFSRTGADSESTLTDTTSLGCSDDHLISPSPSSSGCPT</sequence>
<organism evidence="2 3">
    <name type="scientific">Dibothriocephalus latus</name>
    <name type="common">Fish tapeworm</name>
    <name type="synonym">Diphyllobothrium latum</name>
    <dbReference type="NCBI Taxonomy" id="60516"/>
    <lineage>
        <taxon>Eukaryota</taxon>
        <taxon>Metazoa</taxon>
        <taxon>Spiralia</taxon>
        <taxon>Lophotrochozoa</taxon>
        <taxon>Platyhelminthes</taxon>
        <taxon>Cestoda</taxon>
        <taxon>Eucestoda</taxon>
        <taxon>Diphyllobothriidea</taxon>
        <taxon>Diphyllobothriidae</taxon>
        <taxon>Dibothriocephalus</taxon>
    </lineage>
</organism>
<accession>A0A3P7NMW6</accession>
<name>A0A3P7NMW6_DIBLA</name>
<dbReference type="OrthoDB" id="6263727at2759"/>
<dbReference type="AlphaFoldDB" id="A0A3P7NMW6"/>
<feature type="compositionally biased region" description="Polar residues" evidence="1">
    <location>
        <begin position="71"/>
        <end position="80"/>
    </location>
</feature>
<feature type="compositionally biased region" description="Low complexity" evidence="1">
    <location>
        <begin position="86"/>
        <end position="97"/>
    </location>
</feature>
<protein>
    <submittedName>
        <fullName evidence="2">Uncharacterized protein</fullName>
    </submittedName>
</protein>